<evidence type="ECO:0000313" key="7">
    <source>
        <dbReference type="EMBL" id="CAB4192437.1"/>
    </source>
</evidence>
<name>A0A6J5RDF9_9CAUD</name>
<dbReference type="SUPFAM" id="SSF56563">
    <property type="entry name" value="Major capsid protein gp5"/>
    <property type="match status" value="1"/>
</dbReference>
<dbReference type="GO" id="GO:0044423">
    <property type="term" value="C:virion component"/>
    <property type="evidence" value="ECO:0007669"/>
    <property type="project" value="UniProtKB-KW"/>
</dbReference>
<dbReference type="InterPro" id="IPR054612">
    <property type="entry name" value="Phage_capsid-like_C"/>
</dbReference>
<gene>
    <name evidence="6" type="ORF">UFOVP1186_30</name>
    <name evidence="7" type="ORF">UFOVP1234_28</name>
    <name evidence="8" type="ORF">UFOVP1487_2</name>
    <name evidence="9" type="ORF">UFOVP1574_13</name>
    <name evidence="5" type="ORF">UFOVP959_33</name>
</gene>
<evidence type="ECO:0000313" key="6">
    <source>
        <dbReference type="EMBL" id="CAB4189364.1"/>
    </source>
</evidence>
<sequence>MADLITIEDYEARQAEIRSRLKEIDDEFRGARLSEIANNEWVDLNEELDAHTATADELRTRMERIKRLTGSEQHTDRSTGGRTVHPGNSKSRRIPDDPTDLAGYRNLSNNIDDLNQAYRDGARTLLERIRPAHPSVTKEELQGDIDTLISKDDGVALRTIVTSSPKYRKEFETYIKTQGQIVGPEMQRAASLTTTAGGFAVPVELDTTLILTNSGVVNPVRNLARVRQTNVNTVEFINTSGITAAFGAEATEASDNTPVLAQPTVNVEKAFAFVPMSIEIAEDWAGIQADMAMCFADAKNQLEADKFLKGLGHASNQPQGLIAAGGATAVVTSATTAVFAVADLYSLETALSPRYRGNASIVGNRAAFQKVRQFDTAGGANLWVQLQGSNPAQLLGYNAYEWSNYSSALTTSGSTILTIGDFNYFAIVDRVGMNVEFIPHLFGSSNRFPTGQRGLYAYWRTSSQVLSPGLSANSAFQSLKLL</sequence>
<evidence type="ECO:0000256" key="2">
    <source>
        <dbReference type="ARBA" id="ARBA00022844"/>
    </source>
</evidence>
<dbReference type="Pfam" id="PF05065">
    <property type="entry name" value="Phage_capsid"/>
    <property type="match status" value="1"/>
</dbReference>
<reference evidence="7" key="1">
    <citation type="submission" date="2020-05" db="EMBL/GenBank/DDBJ databases">
        <authorList>
            <person name="Chiriac C."/>
            <person name="Salcher M."/>
            <person name="Ghai R."/>
            <person name="Kavagutti S V."/>
        </authorList>
    </citation>
    <scope>NUCLEOTIDE SEQUENCE</scope>
</reference>
<accession>A0A6J5RDF9</accession>
<proteinExistence type="predicted"/>
<dbReference type="NCBIfam" id="TIGR01554">
    <property type="entry name" value="major_cap_HK97"/>
    <property type="match status" value="1"/>
</dbReference>
<dbReference type="Gene3D" id="3.30.2400.10">
    <property type="entry name" value="Major capsid protein gp5"/>
    <property type="match status" value="1"/>
</dbReference>
<dbReference type="EMBL" id="LR798462">
    <property type="protein sequence ID" value="CAB5238911.1"/>
    <property type="molecule type" value="Genomic_DNA"/>
</dbReference>
<keyword evidence="2" id="KW-0946">Virion</keyword>
<evidence type="ECO:0000256" key="3">
    <source>
        <dbReference type="SAM" id="MobiDB-lite"/>
    </source>
</evidence>
<feature type="region of interest" description="Disordered" evidence="3">
    <location>
        <begin position="67"/>
        <end position="99"/>
    </location>
</feature>
<dbReference type="EMBL" id="LR797137">
    <property type="protein sequence ID" value="CAB4189364.1"/>
    <property type="molecule type" value="Genomic_DNA"/>
</dbReference>
<evidence type="ECO:0000313" key="5">
    <source>
        <dbReference type="EMBL" id="CAB4174239.1"/>
    </source>
</evidence>
<evidence type="ECO:0000259" key="4">
    <source>
        <dbReference type="Pfam" id="PF05065"/>
    </source>
</evidence>
<dbReference type="InterPro" id="IPR024455">
    <property type="entry name" value="Phage_capsid"/>
</dbReference>
<dbReference type="EMBL" id="LR797183">
    <property type="protein sequence ID" value="CAB4192437.1"/>
    <property type="molecule type" value="Genomic_DNA"/>
</dbReference>
<organism evidence="7">
    <name type="scientific">uncultured Caudovirales phage</name>
    <dbReference type="NCBI Taxonomy" id="2100421"/>
    <lineage>
        <taxon>Viruses</taxon>
        <taxon>Duplodnaviria</taxon>
        <taxon>Heunggongvirae</taxon>
        <taxon>Uroviricota</taxon>
        <taxon>Caudoviricetes</taxon>
        <taxon>Peduoviridae</taxon>
        <taxon>Maltschvirus</taxon>
        <taxon>Maltschvirus maltsch</taxon>
    </lineage>
</organism>
<dbReference type="EMBL" id="LR796907">
    <property type="protein sequence ID" value="CAB4174239.1"/>
    <property type="molecule type" value="Genomic_DNA"/>
</dbReference>
<dbReference type="EMBL" id="LR797422">
    <property type="protein sequence ID" value="CAB4215277.1"/>
    <property type="molecule type" value="Genomic_DNA"/>
</dbReference>
<feature type="domain" description="Phage capsid-like C-terminal" evidence="4">
    <location>
        <begin position="197"/>
        <end position="466"/>
    </location>
</feature>
<protein>
    <submittedName>
        <fullName evidence="7">COG4653 Predicted phage phi-C31 gp36 major capsid-like protein</fullName>
    </submittedName>
</protein>
<evidence type="ECO:0000313" key="9">
    <source>
        <dbReference type="EMBL" id="CAB5238911.1"/>
    </source>
</evidence>
<evidence type="ECO:0000256" key="1">
    <source>
        <dbReference type="ARBA" id="ARBA00004328"/>
    </source>
</evidence>
<feature type="compositionally biased region" description="Polar residues" evidence="3">
    <location>
        <begin position="80"/>
        <end position="89"/>
    </location>
</feature>
<dbReference type="Gene3D" id="3.30.2320.10">
    <property type="entry name" value="hypothetical protein PF0899 domain"/>
    <property type="match status" value="1"/>
</dbReference>
<evidence type="ECO:0000313" key="8">
    <source>
        <dbReference type="EMBL" id="CAB4215277.1"/>
    </source>
</evidence>
<comment type="subcellular location">
    <subcellularLocation>
        <location evidence="1">Virion</location>
    </subcellularLocation>
</comment>